<dbReference type="InterPro" id="IPR018490">
    <property type="entry name" value="cNMP-bd_dom_sf"/>
</dbReference>
<dbReference type="AlphaFoldDB" id="A0A7S9D5R5"/>
<dbReference type="PROSITE" id="PS50042">
    <property type="entry name" value="CNMP_BINDING_3"/>
    <property type="match status" value="1"/>
</dbReference>
<dbReference type="InterPro" id="IPR000595">
    <property type="entry name" value="cNMP-bd_dom"/>
</dbReference>
<evidence type="ECO:0000259" key="1">
    <source>
        <dbReference type="PROSITE" id="PS50042"/>
    </source>
</evidence>
<evidence type="ECO:0000313" key="3">
    <source>
        <dbReference type="Proteomes" id="UP000594621"/>
    </source>
</evidence>
<keyword evidence="3" id="KW-1185">Reference proteome</keyword>
<dbReference type="CDD" id="cd00038">
    <property type="entry name" value="CAP_ED"/>
    <property type="match status" value="1"/>
</dbReference>
<dbReference type="InterPro" id="IPR014710">
    <property type="entry name" value="RmlC-like_jellyroll"/>
</dbReference>
<gene>
    <name evidence="2" type="ORF">IC761_35620</name>
</gene>
<accession>A0A7S9D5R5</accession>
<dbReference type="Pfam" id="PF00027">
    <property type="entry name" value="cNMP_binding"/>
    <property type="match status" value="1"/>
</dbReference>
<dbReference type="EMBL" id="CP061379">
    <property type="protein sequence ID" value="QPF91700.1"/>
    <property type="molecule type" value="Genomic_DNA"/>
</dbReference>
<proteinExistence type="predicted"/>
<dbReference type="Gene3D" id="2.60.120.10">
    <property type="entry name" value="Jelly Rolls"/>
    <property type="match status" value="1"/>
</dbReference>
<reference evidence="2 3" key="1">
    <citation type="submission" date="2020-09" db="EMBL/GenBank/DDBJ databases">
        <title>Complete genomes of bradyrhizobia occurring on native shrubby legumes in Australia.</title>
        <authorList>
            <person name="Lafay B."/>
        </authorList>
    </citation>
    <scope>NUCLEOTIDE SEQUENCE [LARGE SCALE GENOMIC DNA]</scope>
    <source>
        <strain evidence="2 3">BDV5040</strain>
    </source>
</reference>
<dbReference type="Proteomes" id="UP000594621">
    <property type="component" value="Chromosome"/>
</dbReference>
<protein>
    <submittedName>
        <fullName evidence="2">Cyclic nucleotide-binding domain-containing protein</fullName>
    </submittedName>
</protein>
<evidence type="ECO:0000313" key="2">
    <source>
        <dbReference type="EMBL" id="QPF91700.1"/>
    </source>
</evidence>
<dbReference type="SUPFAM" id="SSF51206">
    <property type="entry name" value="cAMP-binding domain-like"/>
    <property type="match status" value="1"/>
</dbReference>
<name>A0A7S9D5R5_9BRAD</name>
<feature type="domain" description="Cyclic nucleotide-binding" evidence="1">
    <location>
        <begin position="23"/>
        <end position="87"/>
    </location>
</feature>
<organism evidence="2 3">
    <name type="scientific">Bradyrhizobium commune</name>
    <dbReference type="NCBI Taxonomy" id="83627"/>
    <lineage>
        <taxon>Bacteria</taxon>
        <taxon>Pseudomonadati</taxon>
        <taxon>Pseudomonadota</taxon>
        <taxon>Alphaproteobacteria</taxon>
        <taxon>Hyphomicrobiales</taxon>
        <taxon>Nitrobacteraceae</taxon>
        <taxon>Bradyrhizobium</taxon>
    </lineage>
</organism>
<sequence length="162" mass="17372">MRAVLDYCTGGTERQVAAGMHLVIEGGTSSGRLYVLMSGKLEVLKGDMVVATIAEPGAVLGEMSVLLGLPHTATVRACSDTVIYEFEDAASFLKQEPEVALLLARMLAQRLNVANTYLADLKRQYAGHGTHLAMVGEVLQSMINLPPLEVSPGSDRQSDPRM</sequence>
<dbReference type="KEGG" id="bcou:IC761_35620"/>
<dbReference type="RefSeq" id="WP_195801263.1">
    <property type="nucleotide sequence ID" value="NZ_CP061379.1"/>
</dbReference>